<dbReference type="PANTHER" id="PTHR43459">
    <property type="entry name" value="ENOYL-COA HYDRATASE"/>
    <property type="match status" value="1"/>
</dbReference>
<dbReference type="Pfam" id="PF00378">
    <property type="entry name" value="ECH_1"/>
    <property type="match status" value="1"/>
</dbReference>
<organism evidence="1 2">
    <name type="scientific">Pseudooceanicola nanhaiensis</name>
    <dbReference type="NCBI Taxonomy" id="375761"/>
    <lineage>
        <taxon>Bacteria</taxon>
        <taxon>Pseudomonadati</taxon>
        <taxon>Pseudomonadota</taxon>
        <taxon>Alphaproteobacteria</taxon>
        <taxon>Rhodobacterales</taxon>
        <taxon>Paracoccaceae</taxon>
        <taxon>Pseudooceanicola</taxon>
    </lineage>
</organism>
<reference evidence="1" key="1">
    <citation type="journal article" date="2014" name="Int. J. Syst. Evol. Microbiol.">
        <title>Complete genome sequence of Corynebacterium casei LMG S-19264T (=DSM 44701T), isolated from a smear-ripened cheese.</title>
        <authorList>
            <consortium name="US DOE Joint Genome Institute (JGI-PGF)"/>
            <person name="Walter F."/>
            <person name="Albersmeier A."/>
            <person name="Kalinowski J."/>
            <person name="Ruckert C."/>
        </authorList>
    </citation>
    <scope>NUCLEOTIDE SEQUENCE</scope>
    <source>
        <strain evidence="1">CGMCC 1.6293</strain>
    </source>
</reference>
<name>A0A917TA08_9RHOB</name>
<gene>
    <name evidence="1" type="ORF">GCM10011534_42420</name>
</gene>
<proteinExistence type="predicted"/>
<comment type="caution">
    <text evidence="1">The sequence shown here is derived from an EMBL/GenBank/DDBJ whole genome shotgun (WGS) entry which is preliminary data.</text>
</comment>
<dbReference type="GO" id="GO:0003824">
    <property type="term" value="F:catalytic activity"/>
    <property type="evidence" value="ECO:0007669"/>
    <property type="project" value="UniProtKB-ARBA"/>
</dbReference>
<dbReference type="AlphaFoldDB" id="A0A917TA08"/>
<dbReference type="RefSeq" id="WP_051630994.1">
    <property type="nucleotide sequence ID" value="NZ_BMLF01000008.1"/>
</dbReference>
<dbReference type="CDD" id="cd06558">
    <property type="entry name" value="crotonase-like"/>
    <property type="match status" value="1"/>
</dbReference>
<evidence type="ECO:0000313" key="2">
    <source>
        <dbReference type="Proteomes" id="UP000649829"/>
    </source>
</evidence>
<reference evidence="1" key="2">
    <citation type="submission" date="2020-09" db="EMBL/GenBank/DDBJ databases">
        <authorList>
            <person name="Sun Q."/>
            <person name="Zhou Y."/>
        </authorList>
    </citation>
    <scope>NUCLEOTIDE SEQUENCE</scope>
    <source>
        <strain evidence="1">CGMCC 1.6293</strain>
    </source>
</reference>
<dbReference type="Gene3D" id="3.90.226.10">
    <property type="entry name" value="2-enoyl-CoA Hydratase, Chain A, domain 1"/>
    <property type="match status" value="1"/>
</dbReference>
<dbReference type="InterPro" id="IPR029045">
    <property type="entry name" value="ClpP/crotonase-like_dom_sf"/>
</dbReference>
<dbReference type="EMBL" id="BMLF01000008">
    <property type="protein sequence ID" value="GGM15975.1"/>
    <property type="molecule type" value="Genomic_DNA"/>
</dbReference>
<evidence type="ECO:0000313" key="1">
    <source>
        <dbReference type="EMBL" id="GGM15975.1"/>
    </source>
</evidence>
<keyword evidence="2" id="KW-1185">Reference proteome</keyword>
<protein>
    <submittedName>
        <fullName evidence="1">Enoyl-CoA hydratase</fullName>
    </submittedName>
</protein>
<accession>A0A917TA08</accession>
<sequence>MLAGLLDTFEDLVADETCRVIVLTGGHGAFCSGGDIAHMKSDRKILESRNGIWRNNKITRCIVAGPKPVIAAVEEPAAGAGLALAAASDYVVSARGARYSAAFAKVGLAPDLGLFWTPPQRVGVGRVKRLIMMANMIRAEEALAIGIADELCDDGAALDRALQVAGDFASSAPLAVALTKAIYADGAAGSVGDCFRAERDSQPFLFRSNDHKEAVAAFREKRKPDFTAT</sequence>
<dbReference type="PANTHER" id="PTHR43459:SF1">
    <property type="entry name" value="EG:BACN32G11.4 PROTEIN"/>
    <property type="match status" value="1"/>
</dbReference>
<dbReference type="SUPFAM" id="SSF52096">
    <property type="entry name" value="ClpP/crotonase"/>
    <property type="match status" value="1"/>
</dbReference>
<dbReference type="Proteomes" id="UP000649829">
    <property type="component" value="Unassembled WGS sequence"/>
</dbReference>
<dbReference type="InterPro" id="IPR001753">
    <property type="entry name" value="Enoyl-CoA_hydra/iso"/>
</dbReference>